<sequence>MPFMTSRSSSSALQVFAVEGVARSILFYLDLPSFDAILFAFQSTPELHGYLQDNSLWTELLKMHFKGPRDVELRFLTLPVIDRGWNWKDRERTCIQLQEFLHSIDERTQFDETVTILEGDIGHIHDIDGHPLDGIAFPTNSHLTNHYVGAAQAVFRRAGRGLTDHVNDPSFRGRRPTGSAVATPAFDAGVRTLVHCVGPRITMPNCFELLATTYENAMSTILHEGLTCVTLASISTGNMGVPSEEGAQVALHTIQKFLRANHWGGRLAIVCYDEPVLKAFKEQKQLLLEQFNETLDLTAIQNGYTDALDRNLRRQEEGTSTLNDEELQRIASFKDILLAEAQRRRKQHRPNPKNTCGWSRRSRKRKGQKLRAPSRSSRQVYHASTAAAQELKMFMQRPHIQEALSSLRRQRSEKSNCYLEPNSAAGDLKKHTTTAVHPFSGKAFPAPVESSSSIAADCRGTKICHLEEVEWPASVKKLNRSINPEFASERVIFRDIVVVGKCGCSEQCYLDECSSSKASLYCATKNCSLGGSCGNAFGNENDLALFRARFGIGVYTKKRVEAGVIVAEYRGEVCAYDGIFKDNPDLSKVKQSTGYFMLLRPDQTWPFRVCMVVLRGLLITHARQTLGFESYATAVATQEIPAGAEVTVDYGDEIWFPCVCGTATCSANPGQDIWAVESVVHSMLFYLDLPTFDALLQFIQAAPELQLYLKDGALWTQLSKAHFGGPRCPEMAVEPHPLQRRNWDWTSRERENEFLQSMDDLACFDEVASVMAGDIQYVNAVDGQPLDGIVFPTNPNLTNFHIGAAAAVFKRAGSGLEQFVNDPSFQGARPIGSTVVTPAFDVGVDKLIHCVGPSITVADCYELLSLTYENAMNAVLRENLQCVVMASISTGNLGILPEEGGPVAMRSIKLFLGRTGWRGSSGYAIDQIVLGKNWMEGESCNRVKRRECIARVYYCEEHFHESIQCSLAATREQRRDLARNNSKLLLSKERPFNWYSSKIPIKSICVPILDRSQVQCLVKLFQ</sequence>
<dbReference type="SUPFAM" id="SSF82199">
    <property type="entry name" value="SET domain"/>
    <property type="match status" value="1"/>
</dbReference>
<feature type="domain" description="Macro" evidence="2">
    <location>
        <begin position="101"/>
        <end position="288"/>
    </location>
</feature>
<comment type="caution">
    <text evidence="3">The sequence shown here is derived from an EMBL/GenBank/DDBJ whole genome shotgun (WGS) entry which is preliminary data.</text>
</comment>
<feature type="region of interest" description="Disordered" evidence="1">
    <location>
        <begin position="342"/>
        <end position="382"/>
    </location>
</feature>
<proteinExistence type="predicted"/>
<protein>
    <submittedName>
        <fullName evidence="3">Macro domain-containing protein</fullName>
    </submittedName>
</protein>
<dbReference type="EMBL" id="JASMQC010000022">
    <property type="protein sequence ID" value="KAK1935621.1"/>
    <property type="molecule type" value="Genomic_DNA"/>
</dbReference>
<dbReference type="Gene3D" id="3.40.220.10">
    <property type="entry name" value="Leucine Aminopeptidase, subunit E, domain 1"/>
    <property type="match status" value="2"/>
</dbReference>
<dbReference type="SUPFAM" id="SSF52949">
    <property type="entry name" value="Macro domain-like"/>
    <property type="match status" value="2"/>
</dbReference>
<dbReference type="PANTHER" id="PTHR11106:SF27">
    <property type="entry name" value="MACRO DOMAIN-CONTAINING PROTEIN"/>
    <property type="match status" value="1"/>
</dbReference>
<dbReference type="PROSITE" id="PS51154">
    <property type="entry name" value="MACRO"/>
    <property type="match status" value="2"/>
</dbReference>
<keyword evidence="4" id="KW-1185">Reference proteome</keyword>
<evidence type="ECO:0000313" key="4">
    <source>
        <dbReference type="Proteomes" id="UP001259832"/>
    </source>
</evidence>
<dbReference type="InterPro" id="IPR002589">
    <property type="entry name" value="Macro_dom"/>
</dbReference>
<reference evidence="3" key="1">
    <citation type="submission" date="2023-08" db="EMBL/GenBank/DDBJ databases">
        <title>Reference Genome Resource for the Citrus Pathogen Phytophthora citrophthora.</title>
        <authorList>
            <person name="Moller H."/>
            <person name="Coetzee B."/>
            <person name="Rose L.J."/>
            <person name="Van Niekerk J.M."/>
        </authorList>
    </citation>
    <scope>NUCLEOTIDE SEQUENCE</scope>
    <source>
        <strain evidence="3">STE-U-9442</strain>
    </source>
</reference>
<dbReference type="SMART" id="SM00506">
    <property type="entry name" value="A1pp"/>
    <property type="match status" value="2"/>
</dbReference>
<evidence type="ECO:0000256" key="1">
    <source>
        <dbReference type="SAM" id="MobiDB-lite"/>
    </source>
</evidence>
<dbReference type="Proteomes" id="UP001259832">
    <property type="component" value="Unassembled WGS sequence"/>
</dbReference>
<feature type="compositionally biased region" description="Basic residues" evidence="1">
    <location>
        <begin position="360"/>
        <end position="369"/>
    </location>
</feature>
<dbReference type="Pfam" id="PF01661">
    <property type="entry name" value="Macro"/>
    <property type="match status" value="2"/>
</dbReference>
<name>A0AAD9GBU5_9STRA</name>
<evidence type="ECO:0000259" key="2">
    <source>
        <dbReference type="PROSITE" id="PS51154"/>
    </source>
</evidence>
<accession>A0AAD9GBU5</accession>
<organism evidence="3 4">
    <name type="scientific">Phytophthora citrophthora</name>
    <dbReference type="NCBI Taxonomy" id="4793"/>
    <lineage>
        <taxon>Eukaryota</taxon>
        <taxon>Sar</taxon>
        <taxon>Stramenopiles</taxon>
        <taxon>Oomycota</taxon>
        <taxon>Peronosporomycetes</taxon>
        <taxon>Peronosporales</taxon>
        <taxon>Peronosporaceae</taxon>
        <taxon>Phytophthora</taxon>
    </lineage>
</organism>
<dbReference type="AlphaFoldDB" id="A0AAD9GBU5"/>
<gene>
    <name evidence="3" type="ORF">P3T76_010316</name>
</gene>
<dbReference type="Gene3D" id="2.170.270.10">
    <property type="entry name" value="SET domain"/>
    <property type="match status" value="2"/>
</dbReference>
<dbReference type="InterPro" id="IPR043472">
    <property type="entry name" value="Macro_dom-like"/>
</dbReference>
<feature type="domain" description="Macro" evidence="2">
    <location>
        <begin position="755"/>
        <end position="1022"/>
    </location>
</feature>
<evidence type="ECO:0000313" key="3">
    <source>
        <dbReference type="EMBL" id="KAK1935621.1"/>
    </source>
</evidence>
<dbReference type="InterPro" id="IPR046341">
    <property type="entry name" value="SET_dom_sf"/>
</dbReference>
<dbReference type="PANTHER" id="PTHR11106">
    <property type="entry name" value="GANGLIOSIDE INDUCED DIFFERENTIATION ASSOCIATED PROTEIN 2-RELATED"/>
    <property type="match status" value="1"/>
</dbReference>